<name>A0A317ED02_9PROT</name>
<feature type="domain" description="HTH tetR-type" evidence="5">
    <location>
        <begin position="9"/>
        <end position="69"/>
    </location>
</feature>
<reference evidence="6 7" key="1">
    <citation type="submission" date="2018-05" db="EMBL/GenBank/DDBJ databases">
        <title>Zavarzinia sp. HR-AS.</title>
        <authorList>
            <person name="Lee Y."/>
            <person name="Jeon C.O."/>
        </authorList>
    </citation>
    <scope>NUCLEOTIDE SEQUENCE [LARGE SCALE GENOMIC DNA]</scope>
    <source>
        <strain evidence="6 7">HR-AS</strain>
    </source>
</reference>
<dbReference type="GO" id="GO:0003677">
    <property type="term" value="F:DNA binding"/>
    <property type="evidence" value="ECO:0007669"/>
    <property type="project" value="UniProtKB-UniRule"/>
</dbReference>
<evidence type="ECO:0000313" key="7">
    <source>
        <dbReference type="Proteomes" id="UP000245461"/>
    </source>
</evidence>
<dbReference type="Proteomes" id="UP000245461">
    <property type="component" value="Unassembled WGS sequence"/>
</dbReference>
<sequence>MRYSTDHKERSRERILQEASVLLRRRGVDGVGLAEIMRHAGLTHGGFYAHFPSREALVAEALSAALDHTIGRLRDLAAAVPPEKRLAKVVRSYLSRPHLDDPGDGCVFAALGSDIARLPPETRERLRLHHERLTALIAEGLEGLGRPTEQAPVILATMIGSLTMARLMPDAEAGQRLLTEAATAILS</sequence>
<evidence type="ECO:0000256" key="2">
    <source>
        <dbReference type="ARBA" id="ARBA00023125"/>
    </source>
</evidence>
<gene>
    <name evidence="6" type="ORF">DKG74_08385</name>
</gene>
<dbReference type="SUPFAM" id="SSF46689">
    <property type="entry name" value="Homeodomain-like"/>
    <property type="match status" value="1"/>
</dbReference>
<feature type="DNA-binding region" description="H-T-H motif" evidence="4">
    <location>
        <begin position="32"/>
        <end position="51"/>
    </location>
</feature>
<keyword evidence="2 4" id="KW-0238">DNA-binding</keyword>
<dbReference type="OrthoDB" id="9798857at2"/>
<dbReference type="Pfam" id="PF00440">
    <property type="entry name" value="TetR_N"/>
    <property type="match status" value="1"/>
</dbReference>
<organism evidence="6 7">
    <name type="scientific">Zavarzinia aquatilis</name>
    <dbReference type="NCBI Taxonomy" id="2211142"/>
    <lineage>
        <taxon>Bacteria</taxon>
        <taxon>Pseudomonadati</taxon>
        <taxon>Pseudomonadota</taxon>
        <taxon>Alphaproteobacteria</taxon>
        <taxon>Rhodospirillales</taxon>
        <taxon>Zavarziniaceae</taxon>
        <taxon>Zavarzinia</taxon>
    </lineage>
</organism>
<keyword evidence="1" id="KW-0805">Transcription regulation</keyword>
<dbReference type="SUPFAM" id="SSF48498">
    <property type="entry name" value="Tetracyclin repressor-like, C-terminal domain"/>
    <property type="match status" value="1"/>
</dbReference>
<proteinExistence type="predicted"/>
<evidence type="ECO:0000313" key="6">
    <source>
        <dbReference type="EMBL" id="PWR24799.1"/>
    </source>
</evidence>
<protein>
    <submittedName>
        <fullName evidence="6">TetR/AcrR family transcriptional regulator</fullName>
    </submittedName>
</protein>
<evidence type="ECO:0000256" key="1">
    <source>
        <dbReference type="ARBA" id="ARBA00023015"/>
    </source>
</evidence>
<dbReference type="InterPro" id="IPR009057">
    <property type="entry name" value="Homeodomain-like_sf"/>
</dbReference>
<dbReference type="Gene3D" id="1.10.10.60">
    <property type="entry name" value="Homeodomain-like"/>
    <property type="match status" value="1"/>
</dbReference>
<dbReference type="InterPro" id="IPR036271">
    <property type="entry name" value="Tet_transcr_reg_TetR-rel_C_sf"/>
</dbReference>
<dbReference type="PRINTS" id="PR00455">
    <property type="entry name" value="HTHTETR"/>
</dbReference>
<dbReference type="RefSeq" id="WP_109904588.1">
    <property type="nucleotide sequence ID" value="NZ_QGLE01000003.1"/>
</dbReference>
<evidence type="ECO:0000256" key="3">
    <source>
        <dbReference type="ARBA" id="ARBA00023163"/>
    </source>
</evidence>
<dbReference type="InterPro" id="IPR001647">
    <property type="entry name" value="HTH_TetR"/>
</dbReference>
<evidence type="ECO:0000256" key="4">
    <source>
        <dbReference type="PROSITE-ProRule" id="PRU00335"/>
    </source>
</evidence>
<dbReference type="PANTHER" id="PTHR47506">
    <property type="entry name" value="TRANSCRIPTIONAL REGULATORY PROTEIN"/>
    <property type="match status" value="1"/>
</dbReference>
<accession>A0A317ED02</accession>
<keyword evidence="7" id="KW-1185">Reference proteome</keyword>
<comment type="caution">
    <text evidence="6">The sequence shown here is derived from an EMBL/GenBank/DDBJ whole genome shotgun (WGS) entry which is preliminary data.</text>
</comment>
<dbReference type="PROSITE" id="PS50977">
    <property type="entry name" value="HTH_TETR_2"/>
    <property type="match status" value="1"/>
</dbReference>
<dbReference type="Gene3D" id="1.10.357.10">
    <property type="entry name" value="Tetracycline Repressor, domain 2"/>
    <property type="match status" value="1"/>
</dbReference>
<dbReference type="AlphaFoldDB" id="A0A317ED02"/>
<keyword evidence="3" id="KW-0804">Transcription</keyword>
<evidence type="ECO:0000259" key="5">
    <source>
        <dbReference type="PROSITE" id="PS50977"/>
    </source>
</evidence>
<dbReference type="PANTHER" id="PTHR47506:SF7">
    <property type="entry name" value="TRANSCRIPTIONAL REGULATORY PROTEIN"/>
    <property type="match status" value="1"/>
</dbReference>
<dbReference type="EMBL" id="QGLE01000003">
    <property type="protein sequence ID" value="PWR24799.1"/>
    <property type="molecule type" value="Genomic_DNA"/>
</dbReference>